<gene>
    <name evidence="3" type="ORF">ASB62_07720</name>
</gene>
<evidence type="ECO:0000256" key="1">
    <source>
        <dbReference type="ARBA" id="ARBA00008107"/>
    </source>
</evidence>
<reference evidence="3 4" key="1">
    <citation type="submission" date="2015-10" db="EMBL/GenBank/DDBJ databases">
        <title>Draft Genome Sequence of Chlorobium limicola strain Frasassi Growing under Artificial Lighting in the Frasassi Cave System.</title>
        <authorList>
            <person name="Mansor M."/>
            <person name="Macalady J."/>
        </authorList>
    </citation>
    <scope>NUCLEOTIDE SEQUENCE [LARGE SCALE GENOMIC DNA]</scope>
    <source>
        <strain evidence="3 4">Frasassi</strain>
    </source>
</reference>
<sequence>MANLLGKFFGDASKSAETPKAFTIQIDPVKFNLSTKPDGPVHIQLESLKQKLTKLSSNVENNLMLSIRASTKKNVELAASAFKFDEEYIQKGKFEVEYLTLAYSSFQNLGEEHLAVVRNARMIMQELERIAQFALNIAEKAAHVQFANVQELHKDEYGLKPMGDITAEMIKKAVEAFVSGNSKHASETLDMMKEIQDLYDKALVKIKSSVNDQNITNLTGILSILDHVKASAEISCSISRHFC</sequence>
<dbReference type="Gene3D" id="1.20.58.220">
    <property type="entry name" value="Phosphate transport system protein phou homolog 2, domain 2"/>
    <property type="match status" value="1"/>
</dbReference>
<dbReference type="InterPro" id="IPR028366">
    <property type="entry name" value="PhoU"/>
</dbReference>
<dbReference type="SUPFAM" id="SSF109755">
    <property type="entry name" value="PhoU-like"/>
    <property type="match status" value="1"/>
</dbReference>
<name>A0A117MKF0_CHLLI</name>
<dbReference type="GO" id="GO:0045936">
    <property type="term" value="P:negative regulation of phosphate metabolic process"/>
    <property type="evidence" value="ECO:0007669"/>
    <property type="project" value="InterPro"/>
</dbReference>
<dbReference type="RefSeq" id="WP_059139328.1">
    <property type="nucleotide sequence ID" value="NZ_LMBR01000199.1"/>
</dbReference>
<dbReference type="PANTHER" id="PTHR42930:SF3">
    <property type="entry name" value="PHOSPHATE-SPECIFIC TRANSPORT SYSTEM ACCESSORY PROTEIN PHOU"/>
    <property type="match status" value="1"/>
</dbReference>
<dbReference type="EMBL" id="LMBR01000199">
    <property type="protein sequence ID" value="KUL22046.1"/>
    <property type="molecule type" value="Genomic_DNA"/>
</dbReference>
<dbReference type="Proteomes" id="UP000053937">
    <property type="component" value="Unassembled WGS sequence"/>
</dbReference>
<evidence type="ECO:0000313" key="3">
    <source>
        <dbReference type="EMBL" id="KUL22046.1"/>
    </source>
</evidence>
<keyword evidence="4" id="KW-1185">Reference proteome</keyword>
<protein>
    <submittedName>
        <fullName evidence="3">PhoU family transcriptional regulator</fullName>
    </submittedName>
</protein>
<dbReference type="AlphaFoldDB" id="A0A117MKF0"/>
<feature type="domain" description="PhoU" evidence="2">
    <location>
        <begin position="52"/>
        <end position="140"/>
    </location>
</feature>
<evidence type="ECO:0000259" key="2">
    <source>
        <dbReference type="Pfam" id="PF01895"/>
    </source>
</evidence>
<dbReference type="InterPro" id="IPR026022">
    <property type="entry name" value="PhoU_dom"/>
</dbReference>
<comment type="caution">
    <text evidence="3">The sequence shown here is derived from an EMBL/GenBank/DDBJ whole genome shotgun (WGS) entry which is preliminary data.</text>
</comment>
<proteinExistence type="inferred from homology"/>
<organism evidence="3 4">
    <name type="scientific">Chlorobium limicola</name>
    <dbReference type="NCBI Taxonomy" id="1092"/>
    <lineage>
        <taxon>Bacteria</taxon>
        <taxon>Pseudomonadati</taxon>
        <taxon>Chlorobiota</taxon>
        <taxon>Chlorobiia</taxon>
        <taxon>Chlorobiales</taxon>
        <taxon>Chlorobiaceae</taxon>
        <taxon>Chlorobium/Pelodictyon group</taxon>
        <taxon>Chlorobium</taxon>
    </lineage>
</organism>
<evidence type="ECO:0000313" key="4">
    <source>
        <dbReference type="Proteomes" id="UP000053937"/>
    </source>
</evidence>
<accession>A0A117MKF0</accession>
<dbReference type="OrthoDB" id="597298at2"/>
<dbReference type="PANTHER" id="PTHR42930">
    <property type="entry name" value="PHOSPHATE-SPECIFIC TRANSPORT SYSTEM ACCESSORY PROTEIN PHOU"/>
    <property type="match status" value="1"/>
</dbReference>
<dbReference type="InterPro" id="IPR038078">
    <property type="entry name" value="PhoU-like_sf"/>
</dbReference>
<feature type="domain" description="PhoU" evidence="2">
    <location>
        <begin position="161"/>
        <end position="239"/>
    </location>
</feature>
<dbReference type="GO" id="GO:0030643">
    <property type="term" value="P:intracellular phosphate ion homeostasis"/>
    <property type="evidence" value="ECO:0007669"/>
    <property type="project" value="InterPro"/>
</dbReference>
<comment type="similarity">
    <text evidence="1">Belongs to the PhoU family.</text>
</comment>
<dbReference type="Pfam" id="PF01895">
    <property type="entry name" value="PhoU"/>
    <property type="match status" value="2"/>
</dbReference>